<accession>A0A1C3XM99</accession>
<dbReference type="AlphaFoldDB" id="A0A1C3XM99"/>
<dbReference type="Proteomes" id="UP000183174">
    <property type="component" value="Unassembled WGS sequence"/>
</dbReference>
<dbReference type="Gene3D" id="3.10.105.10">
    <property type="entry name" value="Dipeptide-binding Protein, Domain 3"/>
    <property type="match status" value="1"/>
</dbReference>
<evidence type="ECO:0000313" key="2">
    <source>
        <dbReference type="Proteomes" id="UP000183174"/>
    </source>
</evidence>
<dbReference type="SUPFAM" id="SSF53850">
    <property type="entry name" value="Periplasmic binding protein-like II"/>
    <property type="match status" value="1"/>
</dbReference>
<organism evidence="1 2">
    <name type="scientific">Bradyrhizobium yuanmingense</name>
    <dbReference type="NCBI Taxonomy" id="108015"/>
    <lineage>
        <taxon>Bacteria</taxon>
        <taxon>Pseudomonadati</taxon>
        <taxon>Pseudomonadota</taxon>
        <taxon>Alphaproteobacteria</taxon>
        <taxon>Hyphomicrobiales</taxon>
        <taxon>Nitrobacteraceae</taxon>
        <taxon>Bradyrhizobium</taxon>
    </lineage>
</organism>
<dbReference type="EMBL" id="FMAE01000049">
    <property type="protein sequence ID" value="SCB53114.1"/>
    <property type="molecule type" value="Genomic_DNA"/>
</dbReference>
<gene>
    <name evidence="1" type="ORF">GA0061099_10495</name>
</gene>
<name>A0A1C3XM99_9BRAD</name>
<proteinExistence type="predicted"/>
<evidence type="ECO:0000313" key="1">
    <source>
        <dbReference type="EMBL" id="SCB53114.1"/>
    </source>
</evidence>
<reference evidence="1 2" key="1">
    <citation type="submission" date="2016-08" db="EMBL/GenBank/DDBJ databases">
        <authorList>
            <person name="Seilhamer J.J."/>
        </authorList>
    </citation>
    <scope>NUCLEOTIDE SEQUENCE [LARGE SCALE GENOMIC DNA]</scope>
    <source>
        <strain evidence="1 2">CCBAU 10071</strain>
    </source>
</reference>
<sequence>MRISYSYAFLKPDGEQALQVVQQQGRAAGFDVRLQPTNPADFFAGKNLGPDDYEVVLLYWVAPGAEIFRISWKPDQNGEPNRFNPSRYQDLMLWDIIRKAEQNFNGAERTALYQQAERKIVDEAPVIGLTVLDVTLATKPTLKDVWLDRGSVGEPVFYDAHFDDKK</sequence>
<protein>
    <submittedName>
        <fullName evidence="1">Peptide/nickel transport system substrate-binding protein</fullName>
    </submittedName>
</protein>